<evidence type="ECO:0000313" key="2">
    <source>
        <dbReference type="Proteomes" id="UP000522081"/>
    </source>
</evidence>
<evidence type="ECO:0000313" key="1">
    <source>
        <dbReference type="EMBL" id="NYH93900.1"/>
    </source>
</evidence>
<sequence length="303" mass="33546">MPNTLRECRETMSGGWHGAMCDYCEDPPRPAGLIHTKGTEWEIGISKKDKLERRLQRLAGEMAAHRTLVERLTEVRRIALRRQQIAEIPLRSGMLFNEKVLAYQKQLKRDIILGTAFAVSTVLSMGTGTLVTNFITATWTRAAGSSVVAFLSSAGIRMAAGSALQMAATKAGTGEATTVVKRGLEIAQEQYRRTLWTGIDAARRMSYPLARLLVVRSNVEYYDIAVATAKLAKRHARGRMPGASEEEIRFAAAHETSFIWSDTAYEAYQMIGKSEVTLKALEAVAKRLKGELAHEGAHQSRKH</sequence>
<keyword evidence="2" id="KW-1185">Reference proteome</keyword>
<proteinExistence type="predicted"/>
<dbReference type="AlphaFoldDB" id="A0A7Y9XV09"/>
<gene>
    <name evidence="1" type="ORF">FHS75_000205</name>
</gene>
<name>A0A7Y9XV09_9SPHN</name>
<dbReference type="Proteomes" id="UP000522081">
    <property type="component" value="Unassembled WGS sequence"/>
</dbReference>
<reference evidence="1 2" key="1">
    <citation type="submission" date="2020-07" db="EMBL/GenBank/DDBJ databases">
        <title>Genomic Encyclopedia of Type Strains, Phase IV (KMG-IV): sequencing the most valuable type-strain genomes for metagenomic binning, comparative biology and taxonomic classification.</title>
        <authorList>
            <person name="Goeker M."/>
        </authorList>
    </citation>
    <scope>NUCLEOTIDE SEQUENCE [LARGE SCALE GENOMIC DNA]</scope>
    <source>
        <strain evidence="1 2">DSM 29043</strain>
    </source>
</reference>
<accession>A0A7Y9XV09</accession>
<organism evidence="1 2">
    <name type="scientific">Novosphingobium marinum</name>
    <dbReference type="NCBI Taxonomy" id="1514948"/>
    <lineage>
        <taxon>Bacteria</taxon>
        <taxon>Pseudomonadati</taxon>
        <taxon>Pseudomonadota</taxon>
        <taxon>Alphaproteobacteria</taxon>
        <taxon>Sphingomonadales</taxon>
        <taxon>Sphingomonadaceae</taxon>
        <taxon>Novosphingobium</taxon>
    </lineage>
</organism>
<comment type="caution">
    <text evidence="1">The sequence shown here is derived from an EMBL/GenBank/DDBJ whole genome shotgun (WGS) entry which is preliminary data.</text>
</comment>
<dbReference type="RefSeq" id="WP_179405865.1">
    <property type="nucleotide sequence ID" value="NZ_BMGF01000001.1"/>
</dbReference>
<dbReference type="EMBL" id="JACBZF010000001">
    <property type="protein sequence ID" value="NYH93900.1"/>
    <property type="molecule type" value="Genomic_DNA"/>
</dbReference>
<protein>
    <submittedName>
        <fullName evidence="1">Uncharacterized protein</fullName>
    </submittedName>
</protein>